<dbReference type="RefSeq" id="WP_262065657.1">
    <property type="nucleotide sequence ID" value="NZ_JAMXOD010000005.1"/>
</dbReference>
<gene>
    <name evidence="1" type="ORF">NK125_05490</name>
</gene>
<reference evidence="1 2" key="1">
    <citation type="journal article" date="2022" name="Genome Biol. Evol.">
        <title>Host diet, physiology and behaviors set the stage for Lachnospiraceae cladogenesis.</title>
        <authorList>
            <person name="Vera-Ponce De Leon A."/>
            <person name="Schneider M."/>
            <person name="Jahnes B.C."/>
            <person name="Sadowski V."/>
            <person name="Camuy-Velez L.A."/>
            <person name="Duan J."/>
            <person name="Sabree Z.L."/>
        </authorList>
    </citation>
    <scope>NUCLEOTIDE SEQUENCE [LARGE SCALE GENOMIC DNA]</scope>
    <source>
        <strain evidence="1 2">PAL113</strain>
    </source>
</reference>
<protein>
    <submittedName>
        <fullName evidence="1">GNAT family N-acetyltransferase</fullName>
    </submittedName>
</protein>
<dbReference type="Proteomes" id="UP001523566">
    <property type="component" value="Unassembled WGS sequence"/>
</dbReference>
<evidence type="ECO:0000313" key="1">
    <source>
        <dbReference type="EMBL" id="MCP1101868.1"/>
    </source>
</evidence>
<proteinExistence type="predicted"/>
<sequence>MAEKLGYHFDKEYPTYEFV</sequence>
<organism evidence="1 2">
    <name type="scientific">Aequitasia blattaphilus</name>
    <dbReference type="NCBI Taxonomy" id="2949332"/>
    <lineage>
        <taxon>Bacteria</taxon>
        <taxon>Bacillati</taxon>
        <taxon>Bacillota</taxon>
        <taxon>Clostridia</taxon>
        <taxon>Lachnospirales</taxon>
        <taxon>Lachnospiraceae</taxon>
        <taxon>Aequitasia</taxon>
    </lineage>
</organism>
<accession>A0ABT1E7V5</accession>
<name>A0ABT1E7V5_9FIRM</name>
<evidence type="ECO:0000313" key="2">
    <source>
        <dbReference type="Proteomes" id="UP001523566"/>
    </source>
</evidence>
<dbReference type="EMBL" id="JAMZFW010000005">
    <property type="protein sequence ID" value="MCP1101868.1"/>
    <property type="molecule type" value="Genomic_DNA"/>
</dbReference>
<keyword evidence="2" id="KW-1185">Reference proteome</keyword>
<comment type="caution">
    <text evidence="1">The sequence shown here is derived from an EMBL/GenBank/DDBJ whole genome shotgun (WGS) entry which is preliminary data.</text>
</comment>